<evidence type="ECO:0000313" key="4">
    <source>
        <dbReference type="Proteomes" id="UP000199290"/>
    </source>
</evidence>
<feature type="compositionally biased region" description="Basic and acidic residues" evidence="1">
    <location>
        <begin position="67"/>
        <end position="100"/>
    </location>
</feature>
<organism evidence="3 4">
    <name type="scientific">Marinobacter gudaonensis</name>
    <dbReference type="NCBI Taxonomy" id="375760"/>
    <lineage>
        <taxon>Bacteria</taxon>
        <taxon>Pseudomonadati</taxon>
        <taxon>Pseudomonadota</taxon>
        <taxon>Gammaproteobacteria</taxon>
        <taxon>Pseudomonadales</taxon>
        <taxon>Marinobacteraceae</taxon>
        <taxon>Marinobacter</taxon>
    </lineage>
</organism>
<keyword evidence="4" id="KW-1185">Reference proteome</keyword>
<dbReference type="RefSeq" id="WP_091990586.1">
    <property type="nucleotide sequence ID" value="NZ_FOYV01000001.1"/>
</dbReference>
<feature type="region of interest" description="Disordered" evidence="1">
    <location>
        <begin position="52"/>
        <end position="128"/>
    </location>
</feature>
<accession>A0A1I6HAI6</accession>
<sequence>MKHCRYGRALTLVGTLTLATIPATVLASEDLDVTMRMVTDDAELSESVVRELELPRLDSSPGVRGNADGDSRGLDAAEQARERGRAFGKEMSERARESRDLSQGVPGRPEAPDRPQKPELPETPGRDR</sequence>
<reference evidence="4" key="1">
    <citation type="submission" date="2016-10" db="EMBL/GenBank/DDBJ databases">
        <authorList>
            <person name="Varghese N."/>
            <person name="Submissions S."/>
        </authorList>
    </citation>
    <scope>NUCLEOTIDE SEQUENCE [LARGE SCALE GENOMIC DNA]</scope>
    <source>
        <strain evidence="4">CGMCC 1.6294</strain>
    </source>
</reference>
<proteinExistence type="predicted"/>
<dbReference type="Proteomes" id="UP000199290">
    <property type="component" value="Unassembled WGS sequence"/>
</dbReference>
<gene>
    <name evidence="3" type="ORF">SAMN04488073_2602</name>
</gene>
<dbReference type="AlphaFoldDB" id="A0A1I6HAI6"/>
<evidence type="ECO:0000256" key="1">
    <source>
        <dbReference type="SAM" id="MobiDB-lite"/>
    </source>
</evidence>
<evidence type="ECO:0000256" key="2">
    <source>
        <dbReference type="SAM" id="SignalP"/>
    </source>
</evidence>
<dbReference type="OrthoDB" id="6372176at2"/>
<feature type="signal peptide" evidence="2">
    <location>
        <begin position="1"/>
        <end position="27"/>
    </location>
</feature>
<evidence type="ECO:0000313" key="3">
    <source>
        <dbReference type="EMBL" id="SFR51370.1"/>
    </source>
</evidence>
<protein>
    <submittedName>
        <fullName evidence="3">Uncharacterized protein</fullName>
    </submittedName>
</protein>
<dbReference type="STRING" id="375760.SAMN04488073_2602"/>
<feature type="chain" id="PRO_5011561708" evidence="2">
    <location>
        <begin position="28"/>
        <end position="128"/>
    </location>
</feature>
<name>A0A1I6HAI6_9GAMM</name>
<dbReference type="EMBL" id="FOYV01000001">
    <property type="protein sequence ID" value="SFR51370.1"/>
    <property type="molecule type" value="Genomic_DNA"/>
</dbReference>
<feature type="compositionally biased region" description="Basic and acidic residues" evidence="1">
    <location>
        <begin position="110"/>
        <end position="128"/>
    </location>
</feature>
<keyword evidence="2" id="KW-0732">Signal</keyword>